<feature type="compositionally biased region" description="Basic and acidic residues" evidence="1">
    <location>
        <begin position="112"/>
        <end position="123"/>
    </location>
</feature>
<feature type="compositionally biased region" description="Polar residues" evidence="1">
    <location>
        <begin position="644"/>
        <end position="653"/>
    </location>
</feature>
<gene>
    <name evidence="2" type="ORF">c0_g1_i2</name>
</gene>
<feature type="region of interest" description="Disordered" evidence="1">
    <location>
        <begin position="387"/>
        <end position="412"/>
    </location>
</feature>
<feature type="compositionally biased region" description="Basic and acidic residues" evidence="1">
    <location>
        <begin position="166"/>
        <end position="178"/>
    </location>
</feature>
<accession>A0A0K8VK46</accession>
<dbReference type="OrthoDB" id="6614499at2759"/>
<feature type="compositionally biased region" description="Basic residues" evidence="1">
    <location>
        <begin position="143"/>
        <end position="152"/>
    </location>
</feature>
<organism evidence="2">
    <name type="scientific">Bactrocera latifrons</name>
    <name type="common">Malaysian fruit fly</name>
    <name type="synonym">Chaetodacus latifrons</name>
    <dbReference type="NCBI Taxonomy" id="174628"/>
    <lineage>
        <taxon>Eukaryota</taxon>
        <taxon>Metazoa</taxon>
        <taxon>Ecdysozoa</taxon>
        <taxon>Arthropoda</taxon>
        <taxon>Hexapoda</taxon>
        <taxon>Insecta</taxon>
        <taxon>Pterygota</taxon>
        <taxon>Neoptera</taxon>
        <taxon>Endopterygota</taxon>
        <taxon>Diptera</taxon>
        <taxon>Brachycera</taxon>
        <taxon>Muscomorpha</taxon>
        <taxon>Tephritoidea</taxon>
        <taxon>Tephritidae</taxon>
        <taxon>Bactrocera</taxon>
        <taxon>Bactrocera</taxon>
    </lineage>
</organism>
<name>A0A0K8VK46_BACLA</name>
<protein>
    <submittedName>
        <fullName evidence="2">Uncharacterized protein</fullName>
    </submittedName>
</protein>
<evidence type="ECO:0000313" key="2">
    <source>
        <dbReference type="EMBL" id="JAI39244.1"/>
    </source>
</evidence>
<sequence>MSISLQEAKSAGSSNSQYRRSSRRNRPEDLEKEVELIMSQEDDSDIEMDIAKENEVPVTPRSNNHTEQILSLGEIKTNAHTPRRSTRKSVKPVQEYEEIVTCKRQLRSTSKLGEEIKDDKEGEATNTEEPQPRWTPAKVGRVSQKRSRKSRKTVGDKNKPKLMNPNEKENPTESDKAENLQNDKVIQSKDENINKADIQEENVANIEETEKEVITNKEEKDITNMECITNKEEKNINNTDITKSEVEDVTNKKECDEEHHDAVVINIKDNDNKNKNNNSNEENGEEIIVLNESIFQEKINESVIEVREEKNPDNFGTYLKSNNLDFSDLGLNPLTEENALNEDTQLIEQKDKSKIVESADADIQVLSYNDDYSNASDCIMLNTNVAEDEEEEMQPLQLSDDESSTSPPRKTPRIILTTDDGVEQKLNITIPQNDGCTPKRYSKTAKRMPTPYKKITDISRTEDDGNEKWEADEPPITVEISRMEPKEIVLRSIRKRSFSVCIGAAETDSKRKNVTFYSPANQTVILEDVDVRMIQSVKKNTDLKTAPTETFITQRRKRSMSFDEAMINKSKYRTQTPSKMGVTPQKVKPTRTKLPNFAAIHQKNFEKMENLVDHVNRKAERAKILTNSASKDRIASAQKPIKTHQATSMATNPDKSKAAKRINLHTSVNSTFSGISNTSMHKTFDTSHKELHDSKLPIPRIGVCKPLVAAETTHKENREVKLPNPRLGIIKPHTITVVSNRNKPVTPAKNALKPTQPRQAARPAFNLSTALETHANNVKSANATAVQITTAAVTKPNAMNANTKFAPTMSVDEKMATRRQRHMDMFKGRAANSRTTPGTAEKKFGQLIRGVRSNRRFELQMAHRQNMEH</sequence>
<feature type="region of interest" description="Disordered" evidence="1">
    <location>
        <begin position="631"/>
        <end position="657"/>
    </location>
</feature>
<feature type="compositionally biased region" description="Basic residues" evidence="1">
    <location>
        <begin position="81"/>
        <end position="90"/>
    </location>
</feature>
<dbReference type="AlphaFoldDB" id="A0A0K8VK46"/>
<proteinExistence type="predicted"/>
<reference evidence="2" key="1">
    <citation type="submission" date="2015-06" db="EMBL/GenBank/DDBJ databases">
        <authorList>
            <person name="Hoefler B.C."/>
            <person name="Straight P.D."/>
        </authorList>
    </citation>
    <scope>NUCLEOTIDE SEQUENCE</scope>
</reference>
<evidence type="ECO:0000256" key="1">
    <source>
        <dbReference type="SAM" id="MobiDB-lite"/>
    </source>
</evidence>
<feature type="compositionally biased region" description="Acidic residues" evidence="1">
    <location>
        <begin position="387"/>
        <end position="403"/>
    </location>
</feature>
<feature type="compositionally biased region" description="Polar residues" evidence="1">
    <location>
        <begin position="60"/>
        <end position="69"/>
    </location>
</feature>
<feature type="region of interest" description="Disordered" evidence="1">
    <location>
        <begin position="52"/>
        <end position="191"/>
    </location>
</feature>
<dbReference type="EMBL" id="GDHF01013070">
    <property type="protein sequence ID" value="JAI39244.1"/>
    <property type="molecule type" value="Transcribed_RNA"/>
</dbReference>
<feature type="region of interest" description="Disordered" evidence="1">
    <location>
        <begin position="1"/>
        <end position="31"/>
    </location>
</feature>